<gene>
    <name evidence="1" type="ORF">JI750_04125</name>
</gene>
<dbReference type="RefSeq" id="WP_201999083.1">
    <property type="nucleotide sequence ID" value="NZ_JAERSF010000001.1"/>
</dbReference>
<evidence type="ECO:0000313" key="1">
    <source>
        <dbReference type="EMBL" id="MBL0736059.1"/>
    </source>
</evidence>
<sequence>MKNLEKISLVTVEGKLSRTEMKNIMAGSAVQCCIGTTCGDCRFWDLSQGLPVCSNGGILRACV</sequence>
<keyword evidence="2" id="KW-1185">Reference proteome</keyword>
<reference evidence="1 2" key="1">
    <citation type="submission" date="2021-01" db="EMBL/GenBank/DDBJ databases">
        <title>Genome seq and assembly of Flavobacterium sp. GN10.</title>
        <authorList>
            <person name="Chhetri G."/>
        </authorList>
    </citation>
    <scope>NUCLEOTIDE SEQUENCE [LARGE SCALE GENOMIC DNA]</scope>
    <source>
        <strain evidence="1 2">GN10</strain>
    </source>
</reference>
<proteinExistence type="predicted"/>
<name>A0ABS1K992_9FLAO</name>
<protein>
    <recommendedName>
        <fullName evidence="3">Natural product</fullName>
    </recommendedName>
</protein>
<evidence type="ECO:0008006" key="3">
    <source>
        <dbReference type="Google" id="ProtNLM"/>
    </source>
</evidence>
<dbReference type="Proteomes" id="UP000603728">
    <property type="component" value="Unassembled WGS sequence"/>
</dbReference>
<comment type="caution">
    <text evidence="1">The sequence shown here is derived from an EMBL/GenBank/DDBJ whole genome shotgun (WGS) entry which is preliminary data.</text>
</comment>
<dbReference type="EMBL" id="JAERSF010000001">
    <property type="protein sequence ID" value="MBL0736059.1"/>
    <property type="molecule type" value="Genomic_DNA"/>
</dbReference>
<accession>A0ABS1K992</accession>
<evidence type="ECO:0000313" key="2">
    <source>
        <dbReference type="Proteomes" id="UP000603728"/>
    </source>
</evidence>
<organism evidence="1 2">
    <name type="scientific">Flavobacterium tagetis</name>
    <dbReference type="NCBI Taxonomy" id="2801336"/>
    <lineage>
        <taxon>Bacteria</taxon>
        <taxon>Pseudomonadati</taxon>
        <taxon>Bacteroidota</taxon>
        <taxon>Flavobacteriia</taxon>
        <taxon>Flavobacteriales</taxon>
        <taxon>Flavobacteriaceae</taxon>
        <taxon>Flavobacterium</taxon>
    </lineage>
</organism>